<reference evidence="3" key="2">
    <citation type="submission" date="2021-08" db="EMBL/GenBank/DDBJ databases">
        <authorList>
            <person name="Tani A."/>
            <person name="Ola A."/>
            <person name="Ogura Y."/>
            <person name="Katsura K."/>
            <person name="Hayashi T."/>
        </authorList>
    </citation>
    <scope>NUCLEOTIDE SEQUENCE</scope>
    <source>
        <strain evidence="3">DSM 16372</strain>
    </source>
</reference>
<evidence type="ECO:0000313" key="4">
    <source>
        <dbReference type="Proteomes" id="UP001055247"/>
    </source>
</evidence>
<protein>
    <recommendedName>
        <fullName evidence="2">TadE-like domain-containing protein</fullName>
    </recommendedName>
</protein>
<dbReference type="Pfam" id="PF07811">
    <property type="entry name" value="TadE"/>
    <property type="match status" value="1"/>
</dbReference>
<keyword evidence="4" id="KW-1185">Reference proteome</keyword>
<evidence type="ECO:0000259" key="2">
    <source>
        <dbReference type="Pfam" id="PF07811"/>
    </source>
</evidence>
<dbReference type="AlphaFoldDB" id="A0AAV4ZHX5"/>
<accession>A0AAV4ZHX5</accession>
<evidence type="ECO:0000256" key="1">
    <source>
        <dbReference type="SAM" id="Phobius"/>
    </source>
</evidence>
<dbReference type="InterPro" id="IPR012495">
    <property type="entry name" value="TadE-like_dom"/>
</dbReference>
<proteinExistence type="predicted"/>
<dbReference type="EMBL" id="BPQO01000004">
    <property type="protein sequence ID" value="GJD87778.1"/>
    <property type="molecule type" value="Genomic_DNA"/>
</dbReference>
<keyword evidence="1" id="KW-0472">Membrane</keyword>
<feature type="domain" description="TadE-like" evidence="2">
    <location>
        <begin position="15"/>
        <end position="56"/>
    </location>
</feature>
<reference evidence="3" key="1">
    <citation type="journal article" date="2016" name="Front. Microbiol.">
        <title>Genome Sequence of the Piezophilic, Mesophilic Sulfate-Reducing Bacterium Desulfovibrio indicus J2T.</title>
        <authorList>
            <person name="Cao J."/>
            <person name="Maignien L."/>
            <person name="Shao Z."/>
            <person name="Alain K."/>
            <person name="Jebbar M."/>
        </authorList>
    </citation>
    <scope>NUCLEOTIDE SEQUENCE</scope>
    <source>
        <strain evidence="3">DSM 16372</strain>
    </source>
</reference>
<comment type="caution">
    <text evidence="3">The sequence shown here is derived from an EMBL/GenBank/DDBJ whole genome shotgun (WGS) entry which is preliminary data.</text>
</comment>
<evidence type="ECO:0000313" key="3">
    <source>
        <dbReference type="EMBL" id="GJD87778.1"/>
    </source>
</evidence>
<gene>
    <name evidence="3" type="ORF">BHAOGJBA_1283</name>
</gene>
<keyword evidence="1" id="KW-0812">Transmembrane</keyword>
<sequence length="190" mass="20034">MLRVPARRFRKAEEGALAVEFALAAPIMIVLLLASFEIPRAVAVNQKVARAARTIADLASRDGISSMDELYAAGAAVADTSLPELDIVVTAAGVYAAGGSFVSRVCSSKAYRTTQLAEEATIGPAPPASAEAKARYLIAEVGLSYVAAFNLFPTLNGRRFSYRIEWPVRKGTTYNGAAEVVLPGGKPCKA</sequence>
<keyword evidence="1" id="KW-1133">Transmembrane helix</keyword>
<feature type="transmembrane region" description="Helical" evidence="1">
    <location>
        <begin position="16"/>
        <end position="36"/>
    </location>
</feature>
<organism evidence="3 4">
    <name type="scientific">Methylobacterium hispanicum</name>
    <dbReference type="NCBI Taxonomy" id="270350"/>
    <lineage>
        <taxon>Bacteria</taxon>
        <taxon>Pseudomonadati</taxon>
        <taxon>Pseudomonadota</taxon>
        <taxon>Alphaproteobacteria</taxon>
        <taxon>Hyphomicrobiales</taxon>
        <taxon>Methylobacteriaceae</taxon>
        <taxon>Methylobacterium</taxon>
    </lineage>
</organism>
<name>A0AAV4ZHX5_9HYPH</name>
<dbReference type="Proteomes" id="UP001055247">
    <property type="component" value="Unassembled WGS sequence"/>
</dbReference>